<proteinExistence type="predicted"/>
<dbReference type="Proteomes" id="UP000198362">
    <property type="component" value="Unassembled WGS sequence"/>
</dbReference>
<reference evidence="2 3" key="1">
    <citation type="submission" date="2017-06" db="EMBL/GenBank/DDBJ databases">
        <authorList>
            <person name="Kim H.J."/>
            <person name="Triplett B.A."/>
        </authorList>
    </citation>
    <scope>NUCLEOTIDE SEQUENCE [LARGE SCALE GENOMIC DNA]</scope>
    <source>
        <strain evidence="2 3">CGMCC 4.5593</strain>
    </source>
</reference>
<feature type="transmembrane region" description="Helical" evidence="1">
    <location>
        <begin position="49"/>
        <end position="68"/>
    </location>
</feature>
<protein>
    <recommendedName>
        <fullName evidence="4">DUF998 domain-containing protein</fullName>
    </recommendedName>
</protein>
<sequence>MPGWALVSAILAPIFLLGGLVLATARQSASYSSTRDTISALGGLGATDRWIMVIGFTGMGICFIVTGLGLRPAMLAGRVVMVFGGVVSLASAFFPQPVVGQSAMHGLVAGAGFVALMVWPAFAFRTEPFAPWSLRPTASLLAVGVMIVLLFWFAYELFNRGDQIGLTERFLAAAESLWPVVVVFNARQLNPAFVALASEKSG</sequence>
<organism evidence="2 3">
    <name type="scientific">Asanoa hainanensis</name>
    <dbReference type="NCBI Taxonomy" id="560556"/>
    <lineage>
        <taxon>Bacteria</taxon>
        <taxon>Bacillati</taxon>
        <taxon>Actinomycetota</taxon>
        <taxon>Actinomycetes</taxon>
        <taxon>Micromonosporales</taxon>
        <taxon>Micromonosporaceae</taxon>
        <taxon>Asanoa</taxon>
    </lineage>
</organism>
<dbReference type="Pfam" id="PF06197">
    <property type="entry name" value="DUF998"/>
    <property type="match status" value="1"/>
</dbReference>
<feature type="transmembrane region" description="Helical" evidence="1">
    <location>
        <begin position="106"/>
        <end position="124"/>
    </location>
</feature>
<evidence type="ECO:0000313" key="2">
    <source>
        <dbReference type="EMBL" id="SNS72749.1"/>
    </source>
</evidence>
<dbReference type="AlphaFoldDB" id="A0A239GU59"/>
<evidence type="ECO:0008006" key="4">
    <source>
        <dbReference type="Google" id="ProtNLM"/>
    </source>
</evidence>
<dbReference type="InterPro" id="IPR009339">
    <property type="entry name" value="DUF998"/>
</dbReference>
<feature type="transmembrane region" description="Helical" evidence="1">
    <location>
        <begin position="136"/>
        <end position="155"/>
    </location>
</feature>
<feature type="transmembrane region" description="Helical" evidence="1">
    <location>
        <begin position="75"/>
        <end position="94"/>
    </location>
</feature>
<keyword evidence="1" id="KW-1133">Transmembrane helix</keyword>
<evidence type="ECO:0000256" key="1">
    <source>
        <dbReference type="SAM" id="Phobius"/>
    </source>
</evidence>
<keyword evidence="3" id="KW-1185">Reference proteome</keyword>
<keyword evidence="1" id="KW-0812">Transmembrane</keyword>
<keyword evidence="1" id="KW-0472">Membrane</keyword>
<name>A0A239GU59_9ACTN</name>
<dbReference type="EMBL" id="FZPH01000001">
    <property type="protein sequence ID" value="SNS72749.1"/>
    <property type="molecule type" value="Genomic_DNA"/>
</dbReference>
<gene>
    <name evidence="2" type="ORF">SAMN05421812_101567</name>
</gene>
<accession>A0A239GU59</accession>
<evidence type="ECO:0000313" key="3">
    <source>
        <dbReference type="Proteomes" id="UP000198362"/>
    </source>
</evidence>